<comment type="caution">
    <text evidence="3">The sequence shown here is derived from an EMBL/GenBank/DDBJ whole genome shotgun (WGS) entry which is preliminary data.</text>
</comment>
<name>A0A9P5XDE8_9AGAR</name>
<dbReference type="Proteomes" id="UP000807342">
    <property type="component" value="Unassembled WGS sequence"/>
</dbReference>
<keyword evidence="4" id="KW-1185">Reference proteome</keyword>
<feature type="compositionally biased region" description="Basic and acidic residues" evidence="1">
    <location>
        <begin position="184"/>
        <end position="215"/>
    </location>
</feature>
<accession>A0A9P5XDE8</accession>
<feature type="compositionally biased region" description="Polar residues" evidence="1">
    <location>
        <begin position="251"/>
        <end position="264"/>
    </location>
</feature>
<feature type="region of interest" description="Disordered" evidence="1">
    <location>
        <begin position="184"/>
        <end position="286"/>
    </location>
</feature>
<keyword evidence="2" id="KW-0812">Transmembrane</keyword>
<protein>
    <submittedName>
        <fullName evidence="3">Uncharacterized protein</fullName>
    </submittedName>
</protein>
<reference evidence="3" key="1">
    <citation type="submission" date="2020-11" db="EMBL/GenBank/DDBJ databases">
        <authorList>
            <consortium name="DOE Joint Genome Institute"/>
            <person name="Ahrendt S."/>
            <person name="Riley R."/>
            <person name="Andreopoulos W."/>
            <person name="Labutti K."/>
            <person name="Pangilinan J."/>
            <person name="Ruiz-Duenas F.J."/>
            <person name="Barrasa J.M."/>
            <person name="Sanchez-Garcia M."/>
            <person name="Camarero S."/>
            <person name="Miyauchi S."/>
            <person name="Serrano A."/>
            <person name="Linde D."/>
            <person name="Babiker R."/>
            <person name="Drula E."/>
            <person name="Ayuso-Fernandez I."/>
            <person name="Pacheco R."/>
            <person name="Padilla G."/>
            <person name="Ferreira P."/>
            <person name="Barriuso J."/>
            <person name="Kellner H."/>
            <person name="Castanera R."/>
            <person name="Alfaro M."/>
            <person name="Ramirez L."/>
            <person name="Pisabarro A.G."/>
            <person name="Kuo A."/>
            <person name="Tritt A."/>
            <person name="Lipzen A."/>
            <person name="He G."/>
            <person name="Yan M."/>
            <person name="Ng V."/>
            <person name="Cullen D."/>
            <person name="Martin F."/>
            <person name="Rosso M.-N."/>
            <person name="Henrissat B."/>
            <person name="Hibbett D."/>
            <person name="Martinez A.T."/>
            <person name="Grigoriev I.V."/>
        </authorList>
    </citation>
    <scope>NUCLEOTIDE SEQUENCE</scope>
    <source>
        <strain evidence="3">MF-IS2</strain>
    </source>
</reference>
<feature type="transmembrane region" description="Helical" evidence="2">
    <location>
        <begin position="153"/>
        <end position="175"/>
    </location>
</feature>
<evidence type="ECO:0000256" key="2">
    <source>
        <dbReference type="SAM" id="Phobius"/>
    </source>
</evidence>
<keyword evidence="2" id="KW-0472">Membrane</keyword>
<organism evidence="3 4">
    <name type="scientific">Macrolepiota fuliginosa MF-IS2</name>
    <dbReference type="NCBI Taxonomy" id="1400762"/>
    <lineage>
        <taxon>Eukaryota</taxon>
        <taxon>Fungi</taxon>
        <taxon>Dikarya</taxon>
        <taxon>Basidiomycota</taxon>
        <taxon>Agaricomycotina</taxon>
        <taxon>Agaricomycetes</taxon>
        <taxon>Agaricomycetidae</taxon>
        <taxon>Agaricales</taxon>
        <taxon>Agaricineae</taxon>
        <taxon>Agaricaceae</taxon>
        <taxon>Macrolepiota</taxon>
    </lineage>
</organism>
<dbReference type="CDD" id="cd12087">
    <property type="entry name" value="TM_EGFR-like"/>
    <property type="match status" value="1"/>
</dbReference>
<evidence type="ECO:0000256" key="1">
    <source>
        <dbReference type="SAM" id="MobiDB-lite"/>
    </source>
</evidence>
<dbReference type="OrthoDB" id="3067294at2759"/>
<evidence type="ECO:0000313" key="4">
    <source>
        <dbReference type="Proteomes" id="UP000807342"/>
    </source>
</evidence>
<gene>
    <name evidence="3" type="ORF">P691DRAFT_801365</name>
</gene>
<feature type="compositionally biased region" description="Polar residues" evidence="1">
    <location>
        <begin position="220"/>
        <end position="233"/>
    </location>
</feature>
<sequence>MGSTTAVWVDDRDTRVQFTGVWPLGGSPNEYKETVSSSTRVGDSFVVPFYGNSIVVYGTIDATSGGVVTNYSIDGGSPEQAVSQRASRDTSHQQFWASSPLNITQHELTVTMAKVNPDPQPGEGTIWFDYFIVYDPSGHEGVAPSRAISKGGIAGVVLGVLGFIIIIMGYAVWYIRRRRSKKEEERRHHQDAGEHGFHNKEVEGADAQRSRETREFVSVPISTSRSYATSTEVNPREGLSPQPPLKARLAQVNSHSPRPSTTQDGSEESVSVSGSSTGRQNQALGDGPALMSQLLSGITEEERENIAGGPSIHQVPITNIEGGHGRSGGPAVGIMIIDPVDLGNGDVAEGSTERRGLRHVDSGVRLLEEPRLPVESPPVYSQI</sequence>
<proteinExistence type="predicted"/>
<evidence type="ECO:0000313" key="3">
    <source>
        <dbReference type="EMBL" id="KAF9448077.1"/>
    </source>
</evidence>
<keyword evidence="2" id="KW-1133">Transmembrane helix</keyword>
<dbReference type="AlphaFoldDB" id="A0A9P5XDE8"/>
<dbReference type="EMBL" id="MU151174">
    <property type="protein sequence ID" value="KAF9448077.1"/>
    <property type="molecule type" value="Genomic_DNA"/>
</dbReference>
<dbReference type="Gene3D" id="2.60.120.260">
    <property type="entry name" value="Galactose-binding domain-like"/>
    <property type="match status" value="1"/>
</dbReference>